<keyword evidence="7" id="KW-1185">Reference proteome</keyword>
<evidence type="ECO:0000259" key="5">
    <source>
        <dbReference type="Pfam" id="PF00496"/>
    </source>
</evidence>
<dbReference type="InterPro" id="IPR039424">
    <property type="entry name" value="SBP_5"/>
</dbReference>
<dbReference type="Gene3D" id="3.10.105.10">
    <property type="entry name" value="Dipeptide-binding Protein, Domain 3"/>
    <property type="match status" value="1"/>
</dbReference>
<evidence type="ECO:0000256" key="3">
    <source>
        <dbReference type="ARBA" id="ARBA00022729"/>
    </source>
</evidence>
<dbReference type="Gene3D" id="3.40.190.10">
    <property type="entry name" value="Periplasmic binding protein-like II"/>
    <property type="match status" value="1"/>
</dbReference>
<comment type="subcellular location">
    <subcellularLocation>
        <location evidence="1">Cell membrane</location>
        <topology evidence="1">Lipid-anchor</topology>
    </subcellularLocation>
</comment>
<feature type="domain" description="Solute-binding protein family 5" evidence="5">
    <location>
        <begin position="74"/>
        <end position="432"/>
    </location>
</feature>
<evidence type="ECO:0000313" key="7">
    <source>
        <dbReference type="Proteomes" id="UP001501803"/>
    </source>
</evidence>
<proteinExistence type="inferred from homology"/>
<evidence type="ECO:0000256" key="1">
    <source>
        <dbReference type="ARBA" id="ARBA00004193"/>
    </source>
</evidence>
<dbReference type="PANTHER" id="PTHR30290">
    <property type="entry name" value="PERIPLASMIC BINDING COMPONENT OF ABC TRANSPORTER"/>
    <property type="match status" value="1"/>
</dbReference>
<dbReference type="InterPro" id="IPR000914">
    <property type="entry name" value="SBP_5_dom"/>
</dbReference>
<reference evidence="7" key="1">
    <citation type="journal article" date="2019" name="Int. J. Syst. Evol. Microbiol.">
        <title>The Global Catalogue of Microorganisms (GCM) 10K type strain sequencing project: providing services to taxonomists for standard genome sequencing and annotation.</title>
        <authorList>
            <consortium name="The Broad Institute Genomics Platform"/>
            <consortium name="The Broad Institute Genome Sequencing Center for Infectious Disease"/>
            <person name="Wu L."/>
            <person name="Ma J."/>
        </authorList>
    </citation>
    <scope>NUCLEOTIDE SEQUENCE [LARGE SCALE GENOMIC DNA]</scope>
    <source>
        <strain evidence="7">JCM 17021</strain>
    </source>
</reference>
<evidence type="ECO:0000256" key="2">
    <source>
        <dbReference type="ARBA" id="ARBA00005695"/>
    </source>
</evidence>
<gene>
    <name evidence="6" type="ORF">GCM10022381_29020</name>
</gene>
<keyword evidence="3 4" id="KW-0732">Signal</keyword>
<dbReference type="PANTHER" id="PTHR30290:SF38">
    <property type="entry name" value="D,D-DIPEPTIDE-BINDING PERIPLASMIC PROTEIN DDPA-RELATED"/>
    <property type="match status" value="1"/>
</dbReference>
<dbReference type="Pfam" id="PF00496">
    <property type="entry name" value="SBP_bac_5"/>
    <property type="match status" value="1"/>
</dbReference>
<dbReference type="InterPro" id="IPR023765">
    <property type="entry name" value="SBP_5_CS"/>
</dbReference>
<dbReference type="SUPFAM" id="SSF53850">
    <property type="entry name" value="Periplasmic binding protein-like II"/>
    <property type="match status" value="1"/>
</dbReference>
<comment type="similarity">
    <text evidence="2">Belongs to the bacterial solute-binding protein 5 family.</text>
</comment>
<name>A0ABP7KQU5_9MICO</name>
<feature type="signal peptide" evidence="4">
    <location>
        <begin position="1"/>
        <end position="18"/>
    </location>
</feature>
<evidence type="ECO:0000313" key="6">
    <source>
        <dbReference type="EMBL" id="GAA3885090.1"/>
    </source>
</evidence>
<sequence length="522" mass="56170">MPVVGAAAVLMLILTGCAGGTNDQSNSNPSSVFVDAVGTNPPHLNPELTTDITTSVVGGAVFDTLIRMDSDFNLVPGLAESWDASTDAMTYTFNLREGVSWHDGEPFTSADVKFNIEKVLPLHPLGPIVSDKIAAVEAPDDLTVVVKLTEPFAALLEAMSSHYMIPAHLYEGTDIATNPANSKPVGTGPYVLDEFIAGDRIVVNRNDKYWGGAGGIEKIVFKIMPDNNARVLALQSGEVDRIGGFFLDQSQIANLGDATYSFTTRGQLPSVMTAFFNVREGKLADPEVRRALYQAIDRDAIAQNAFSGAATPARGPIPTEVAWAADPEINYADELPYDPEEAGRLLDDLGYPIGGDGQRFSLNLTYAAGLPTFAGTAEVMKANLEKIGVGVNLVQQDLQIYVDKTFTEHDFDLTVMSFAVYQDPSLGVARLYVCNPDNLAFVNPTGMCDEQTDAAFAAAAAVADRAERATHFAAAETRVLDLLHTAPLVTDLTQMVIRKDRWSGLEKYSSLIGYDWTALTSK</sequence>
<dbReference type="PIRSF" id="PIRSF002741">
    <property type="entry name" value="MppA"/>
    <property type="match status" value="1"/>
</dbReference>
<accession>A0ABP7KQU5</accession>
<feature type="chain" id="PRO_5045909200" description="Solute-binding protein family 5 domain-containing protein" evidence="4">
    <location>
        <begin position="19"/>
        <end position="522"/>
    </location>
</feature>
<organism evidence="6 7">
    <name type="scientific">Leifsonia kafniensis</name>
    <dbReference type="NCBI Taxonomy" id="475957"/>
    <lineage>
        <taxon>Bacteria</taxon>
        <taxon>Bacillati</taxon>
        <taxon>Actinomycetota</taxon>
        <taxon>Actinomycetes</taxon>
        <taxon>Micrococcales</taxon>
        <taxon>Microbacteriaceae</taxon>
        <taxon>Leifsonia</taxon>
    </lineage>
</organism>
<evidence type="ECO:0000256" key="4">
    <source>
        <dbReference type="SAM" id="SignalP"/>
    </source>
</evidence>
<dbReference type="PROSITE" id="PS01040">
    <property type="entry name" value="SBP_BACTERIAL_5"/>
    <property type="match status" value="1"/>
</dbReference>
<dbReference type="InterPro" id="IPR030678">
    <property type="entry name" value="Peptide/Ni-bd"/>
</dbReference>
<dbReference type="EMBL" id="BAABCN010000010">
    <property type="protein sequence ID" value="GAA3885090.1"/>
    <property type="molecule type" value="Genomic_DNA"/>
</dbReference>
<protein>
    <recommendedName>
        <fullName evidence="5">Solute-binding protein family 5 domain-containing protein</fullName>
    </recommendedName>
</protein>
<comment type="caution">
    <text evidence="6">The sequence shown here is derived from an EMBL/GenBank/DDBJ whole genome shotgun (WGS) entry which is preliminary data.</text>
</comment>
<dbReference type="Proteomes" id="UP001501803">
    <property type="component" value="Unassembled WGS sequence"/>
</dbReference>
<dbReference type="RefSeq" id="WP_345068000.1">
    <property type="nucleotide sequence ID" value="NZ_BAABCN010000010.1"/>
</dbReference>